<dbReference type="InterPro" id="IPR036397">
    <property type="entry name" value="RNaseH_sf"/>
</dbReference>
<dbReference type="Proteomes" id="UP000075714">
    <property type="component" value="Unassembled WGS sequence"/>
</dbReference>
<organism evidence="2 3">
    <name type="scientific">Gonium pectorale</name>
    <name type="common">Green alga</name>
    <dbReference type="NCBI Taxonomy" id="33097"/>
    <lineage>
        <taxon>Eukaryota</taxon>
        <taxon>Viridiplantae</taxon>
        <taxon>Chlorophyta</taxon>
        <taxon>core chlorophytes</taxon>
        <taxon>Chlorophyceae</taxon>
        <taxon>CS clade</taxon>
        <taxon>Chlamydomonadales</taxon>
        <taxon>Volvocaceae</taxon>
        <taxon>Gonium</taxon>
    </lineage>
</organism>
<accession>A0A150G9I9</accession>
<dbReference type="PROSITE" id="PS50994">
    <property type="entry name" value="INTEGRASE"/>
    <property type="match status" value="1"/>
</dbReference>
<keyword evidence="3" id="KW-1185">Reference proteome</keyword>
<sequence length="232" mass="26612">MEAVLREHPEFKLLGKTKFVQTLSQHGVPRDEARRYHEARELGQMYAPKKRKGELQITAPPFSFQIDVFELTRYKKSNAGVYRCFLAVDILSRKAFAYPLKDGRMSTVLGVYEQFMIDVGEPVNSVAGDAFFDNKAFRTFNETLMVAVYTDVAKDDHITAQGNKLGIVDRATRTLKRYIEKWMLEHDTTKWTSFLPKVLDLYNGTPHSTHPGDTSPDEVFADIDYMRALYKG</sequence>
<comment type="caution">
    <text evidence="2">The sequence shown here is derived from an EMBL/GenBank/DDBJ whole genome shotgun (WGS) entry which is preliminary data.</text>
</comment>
<gene>
    <name evidence="2" type="ORF">GPECTOR_43g939</name>
</gene>
<protein>
    <recommendedName>
        <fullName evidence="1">Integrase catalytic domain-containing protein</fullName>
    </recommendedName>
</protein>
<dbReference type="InterPro" id="IPR001584">
    <property type="entry name" value="Integrase_cat-core"/>
</dbReference>
<evidence type="ECO:0000313" key="3">
    <source>
        <dbReference type="Proteomes" id="UP000075714"/>
    </source>
</evidence>
<proteinExistence type="predicted"/>
<dbReference type="GO" id="GO:0015074">
    <property type="term" value="P:DNA integration"/>
    <property type="evidence" value="ECO:0007669"/>
    <property type="project" value="InterPro"/>
</dbReference>
<reference evidence="3" key="1">
    <citation type="journal article" date="2016" name="Nat. Commun.">
        <title>The Gonium pectorale genome demonstrates co-option of cell cycle regulation during the evolution of multicellularity.</title>
        <authorList>
            <person name="Hanschen E.R."/>
            <person name="Marriage T.N."/>
            <person name="Ferris P.J."/>
            <person name="Hamaji T."/>
            <person name="Toyoda A."/>
            <person name="Fujiyama A."/>
            <person name="Neme R."/>
            <person name="Noguchi H."/>
            <person name="Minakuchi Y."/>
            <person name="Suzuki M."/>
            <person name="Kawai-Toyooka H."/>
            <person name="Smith D.R."/>
            <person name="Sparks H."/>
            <person name="Anderson J."/>
            <person name="Bakaric R."/>
            <person name="Luria V."/>
            <person name="Karger A."/>
            <person name="Kirschner M.W."/>
            <person name="Durand P.M."/>
            <person name="Michod R.E."/>
            <person name="Nozaki H."/>
            <person name="Olson B.J."/>
        </authorList>
    </citation>
    <scope>NUCLEOTIDE SEQUENCE [LARGE SCALE GENOMIC DNA]</scope>
    <source>
        <strain evidence="3">NIES-2863</strain>
    </source>
</reference>
<dbReference type="SUPFAM" id="SSF53098">
    <property type="entry name" value="Ribonuclease H-like"/>
    <property type="match status" value="1"/>
</dbReference>
<dbReference type="Gene3D" id="3.30.420.10">
    <property type="entry name" value="Ribonuclease H-like superfamily/Ribonuclease H"/>
    <property type="match status" value="1"/>
</dbReference>
<dbReference type="InterPro" id="IPR012337">
    <property type="entry name" value="RNaseH-like_sf"/>
</dbReference>
<dbReference type="AlphaFoldDB" id="A0A150G9I9"/>
<feature type="domain" description="Integrase catalytic" evidence="1">
    <location>
        <begin position="56"/>
        <end position="224"/>
    </location>
</feature>
<name>A0A150G9I9_GONPE</name>
<evidence type="ECO:0000259" key="1">
    <source>
        <dbReference type="PROSITE" id="PS50994"/>
    </source>
</evidence>
<dbReference type="EMBL" id="LSYV01000044">
    <property type="protein sequence ID" value="KXZ46502.1"/>
    <property type="molecule type" value="Genomic_DNA"/>
</dbReference>
<dbReference type="OrthoDB" id="6343797at2759"/>
<dbReference type="GO" id="GO:0003676">
    <property type="term" value="F:nucleic acid binding"/>
    <property type="evidence" value="ECO:0007669"/>
    <property type="project" value="InterPro"/>
</dbReference>
<evidence type="ECO:0000313" key="2">
    <source>
        <dbReference type="EMBL" id="KXZ46502.1"/>
    </source>
</evidence>